<dbReference type="Pfam" id="PF13975">
    <property type="entry name" value="gag-asp_proteas"/>
    <property type="match status" value="1"/>
</dbReference>
<dbReference type="Pfam" id="PF03732">
    <property type="entry name" value="Retrotrans_gag"/>
    <property type="match status" value="1"/>
</dbReference>
<dbReference type="Gene3D" id="3.10.10.10">
    <property type="entry name" value="HIV Type 1 Reverse Transcriptase, subunit A, domain 1"/>
    <property type="match status" value="1"/>
</dbReference>
<evidence type="ECO:0000313" key="2">
    <source>
        <dbReference type="EMBL" id="KAI9178183.1"/>
    </source>
</evidence>
<name>A0AAD5NSU9_ACENE</name>
<dbReference type="PANTHER" id="PTHR15503">
    <property type="entry name" value="LDOC1 RELATED"/>
    <property type="match status" value="1"/>
</dbReference>
<proteinExistence type="predicted"/>
<dbReference type="PANTHER" id="PTHR15503:SF45">
    <property type="entry name" value="RNA-DIRECTED DNA POLYMERASE HOMOLOG"/>
    <property type="match status" value="1"/>
</dbReference>
<dbReference type="Proteomes" id="UP001064489">
    <property type="component" value="Chromosome 5"/>
</dbReference>
<protein>
    <recommendedName>
        <fullName evidence="1">Retrotransposon gag domain-containing protein</fullName>
    </recommendedName>
</protein>
<dbReference type="Gene3D" id="2.40.70.10">
    <property type="entry name" value="Acid Proteases"/>
    <property type="match status" value="1"/>
</dbReference>
<dbReference type="SUPFAM" id="SSF56672">
    <property type="entry name" value="DNA/RNA polymerases"/>
    <property type="match status" value="1"/>
</dbReference>
<dbReference type="AlphaFoldDB" id="A0AAD5NSU9"/>
<reference evidence="2" key="1">
    <citation type="journal article" date="2022" name="Plant J.">
        <title>Strategies of tolerance reflected in two North American maple genomes.</title>
        <authorList>
            <person name="McEvoy S.L."/>
            <person name="Sezen U.U."/>
            <person name="Trouern-Trend A."/>
            <person name="McMahon S.M."/>
            <person name="Schaberg P.G."/>
            <person name="Yang J."/>
            <person name="Wegrzyn J.L."/>
            <person name="Swenson N.G."/>
        </authorList>
    </citation>
    <scope>NUCLEOTIDE SEQUENCE</scope>
    <source>
        <strain evidence="2">91603</strain>
    </source>
</reference>
<accession>A0AAD5NSU9</accession>
<organism evidence="2 3">
    <name type="scientific">Acer negundo</name>
    <name type="common">Box elder</name>
    <dbReference type="NCBI Taxonomy" id="4023"/>
    <lineage>
        <taxon>Eukaryota</taxon>
        <taxon>Viridiplantae</taxon>
        <taxon>Streptophyta</taxon>
        <taxon>Embryophyta</taxon>
        <taxon>Tracheophyta</taxon>
        <taxon>Spermatophyta</taxon>
        <taxon>Magnoliopsida</taxon>
        <taxon>eudicotyledons</taxon>
        <taxon>Gunneridae</taxon>
        <taxon>Pentapetalae</taxon>
        <taxon>rosids</taxon>
        <taxon>malvids</taxon>
        <taxon>Sapindales</taxon>
        <taxon>Sapindaceae</taxon>
        <taxon>Hippocastanoideae</taxon>
        <taxon>Acereae</taxon>
        <taxon>Acer</taxon>
    </lineage>
</organism>
<evidence type="ECO:0000313" key="3">
    <source>
        <dbReference type="Proteomes" id="UP001064489"/>
    </source>
</evidence>
<keyword evidence="3" id="KW-1185">Reference proteome</keyword>
<dbReference type="InterPro" id="IPR005162">
    <property type="entry name" value="Retrotrans_gag_dom"/>
</dbReference>
<dbReference type="SUPFAM" id="SSF50630">
    <property type="entry name" value="Acid proteases"/>
    <property type="match status" value="1"/>
</dbReference>
<comment type="caution">
    <text evidence="2">The sequence shown here is derived from an EMBL/GenBank/DDBJ whole genome shotgun (WGS) entry which is preliminary data.</text>
</comment>
<evidence type="ECO:0000259" key="1">
    <source>
        <dbReference type="Pfam" id="PF03732"/>
    </source>
</evidence>
<reference evidence="2" key="2">
    <citation type="submission" date="2023-02" db="EMBL/GenBank/DDBJ databases">
        <authorList>
            <person name="Swenson N.G."/>
            <person name="Wegrzyn J.L."/>
            <person name="Mcevoy S.L."/>
        </authorList>
    </citation>
    <scope>NUCLEOTIDE SEQUENCE</scope>
    <source>
        <strain evidence="2">91603</strain>
        <tissue evidence="2">Leaf</tissue>
    </source>
</reference>
<dbReference type="InterPro" id="IPR043502">
    <property type="entry name" value="DNA/RNA_pol_sf"/>
</dbReference>
<dbReference type="InterPro" id="IPR032567">
    <property type="entry name" value="RTL1-rel"/>
</dbReference>
<gene>
    <name evidence="2" type="ORF">LWI28_023646</name>
</gene>
<dbReference type="InterPro" id="IPR021109">
    <property type="entry name" value="Peptidase_aspartic_dom_sf"/>
</dbReference>
<dbReference type="CDD" id="cd00303">
    <property type="entry name" value="retropepsin_like"/>
    <property type="match status" value="1"/>
</dbReference>
<sequence>MTSDIRDRLTRLEKVIGEPPEEDFTDLAILAANNKDRIKTLQQGHQELQIFRVVGRLRGVTSVIRAKGLAKTLLNQSSKMTSDIRDHLTRLEKVIREPPEEDFTDLAVLAANNKDRIKTLQQRHQELLISLESQLSNIEAMHISNVEDTAEKVREPQEAMAEKVKELQDEIVVLRRALNSNPNSGGEGQMSKIKVLEPKHFQGSRNAKELKNLLWDIEQYFKAAKIPSKEQIETWESLKKELKDQFLPCNTSWLTRENLKKLKQTGSVRDYVKEFSSLMLDIQNMSEEDKLFNFMSGLQCLAQTELRRQGVKDIPTTMAAALVDFRANNAPSTSEKKNGPHRARDCPRKEKLNVFVSQEAEGSDGATRSRVNPLQILNTISVEKQPDVIGLMYVMVHVNGRKMRAMLDTGATNNFLSQGEMDRLGLSVTNNISRVKAVNSTAKPITGVAEATLKISSWQGTISMMVVPLDDFDLILGIEFFRKAKAIPMPSPWGVMIMDGDSPCYVQAEMEGVQTINRGKRAEISTKQLEKGLKRGQTTYVTTMVQIKPDVVVKVPDKVGDILEEFMDVMPKELLKELPPRRQCDRRIELKPRATPLAKAPYQMTPLEMAELRKQLDELLERGLLQPSKAPYGAPVLF</sequence>
<dbReference type="EMBL" id="JAJSOW010000102">
    <property type="protein sequence ID" value="KAI9178183.1"/>
    <property type="molecule type" value="Genomic_DNA"/>
</dbReference>
<feature type="domain" description="Retrotransposon gag" evidence="1">
    <location>
        <begin position="227"/>
        <end position="299"/>
    </location>
</feature>